<proteinExistence type="predicted"/>
<sequence>MDPNGRSAWISRAGLGILTVNSGLAIYRSRGDAAAVAFVLGSYAALLLLFSCLSAFERAPPGSPARGRLKRAVWALSTLVIAMFAWKVAALMPPPVAAVVWALAVATSLGGFLAFFVYT</sequence>
<keyword evidence="1" id="KW-1133">Transmembrane helix</keyword>
<organism evidence="2">
    <name type="scientific">Oryza barthii</name>
    <dbReference type="NCBI Taxonomy" id="65489"/>
    <lineage>
        <taxon>Eukaryota</taxon>
        <taxon>Viridiplantae</taxon>
        <taxon>Streptophyta</taxon>
        <taxon>Embryophyta</taxon>
        <taxon>Tracheophyta</taxon>
        <taxon>Spermatophyta</taxon>
        <taxon>Magnoliopsida</taxon>
        <taxon>Liliopsida</taxon>
        <taxon>Poales</taxon>
        <taxon>Poaceae</taxon>
        <taxon>BOP clade</taxon>
        <taxon>Oryzoideae</taxon>
        <taxon>Oryzeae</taxon>
        <taxon>Oryzinae</taxon>
        <taxon>Oryza</taxon>
    </lineage>
</organism>
<reference evidence="2" key="2">
    <citation type="submission" date="2015-03" db="UniProtKB">
        <authorList>
            <consortium name="EnsemblPlants"/>
        </authorList>
    </citation>
    <scope>IDENTIFICATION</scope>
</reference>
<keyword evidence="3" id="KW-1185">Reference proteome</keyword>
<keyword evidence="1" id="KW-0472">Membrane</keyword>
<dbReference type="HOGENOM" id="CLU_120305_2_1_1"/>
<feature type="transmembrane region" description="Helical" evidence="1">
    <location>
        <begin position="73"/>
        <end position="92"/>
    </location>
</feature>
<protein>
    <submittedName>
        <fullName evidence="2">Uncharacterized protein</fullName>
    </submittedName>
</protein>
<dbReference type="eggNOG" id="ENOG502R3JV">
    <property type="taxonomic scope" value="Eukaryota"/>
</dbReference>
<dbReference type="AlphaFoldDB" id="A0A0D3GCT5"/>
<dbReference type="InterPro" id="IPR045501">
    <property type="entry name" value="DUF6490"/>
</dbReference>
<dbReference type="PaxDb" id="65489-OBART06G03130.1"/>
<name>A0A0D3GCT5_9ORYZ</name>
<dbReference type="EnsemblPlants" id="OBART06G03130.1">
    <property type="protein sequence ID" value="OBART06G03130.1"/>
    <property type="gene ID" value="OBART06G03130"/>
</dbReference>
<dbReference type="Gramene" id="OBART06G03130.1">
    <property type="protein sequence ID" value="OBART06G03130.1"/>
    <property type="gene ID" value="OBART06G03130"/>
</dbReference>
<evidence type="ECO:0000313" key="3">
    <source>
        <dbReference type="Proteomes" id="UP000026960"/>
    </source>
</evidence>
<dbReference type="Proteomes" id="UP000026960">
    <property type="component" value="Chromosome 6"/>
</dbReference>
<evidence type="ECO:0000313" key="2">
    <source>
        <dbReference type="EnsemblPlants" id="OBART06G03130.1"/>
    </source>
</evidence>
<keyword evidence="1" id="KW-0812">Transmembrane</keyword>
<feature type="transmembrane region" description="Helical" evidence="1">
    <location>
        <begin position="33"/>
        <end position="53"/>
    </location>
</feature>
<accession>A0A0D3GCT5</accession>
<dbReference type="PANTHER" id="PTHR46610">
    <property type="entry name" value="OS05G0181300 PROTEIN"/>
    <property type="match status" value="1"/>
</dbReference>
<dbReference type="Pfam" id="PF20100">
    <property type="entry name" value="DUF6490"/>
    <property type="match status" value="1"/>
</dbReference>
<feature type="transmembrane region" description="Helical" evidence="1">
    <location>
        <begin position="98"/>
        <end position="118"/>
    </location>
</feature>
<dbReference type="PANTHER" id="PTHR46610:SF6">
    <property type="entry name" value="OS06G0147100 PROTEIN"/>
    <property type="match status" value="1"/>
</dbReference>
<evidence type="ECO:0000256" key="1">
    <source>
        <dbReference type="SAM" id="Phobius"/>
    </source>
</evidence>
<reference evidence="2" key="1">
    <citation type="journal article" date="2009" name="Rice">
        <title>De Novo Next Generation Sequencing of Plant Genomes.</title>
        <authorList>
            <person name="Rounsley S."/>
            <person name="Marri P.R."/>
            <person name="Yu Y."/>
            <person name="He R."/>
            <person name="Sisneros N."/>
            <person name="Goicoechea J.L."/>
            <person name="Lee S.J."/>
            <person name="Angelova A."/>
            <person name="Kudrna D."/>
            <person name="Luo M."/>
            <person name="Affourtit J."/>
            <person name="Desany B."/>
            <person name="Knight J."/>
            <person name="Niazi F."/>
            <person name="Egholm M."/>
            <person name="Wing R.A."/>
        </authorList>
    </citation>
    <scope>NUCLEOTIDE SEQUENCE [LARGE SCALE GENOMIC DNA]</scope>
    <source>
        <strain evidence="2">cv. IRGC 105608</strain>
    </source>
</reference>